<dbReference type="STRING" id="27342.A0A0H2S8A8"/>
<evidence type="ECO:0000256" key="1">
    <source>
        <dbReference type="ARBA" id="ARBA00022801"/>
    </source>
</evidence>
<accession>A0A0H2S8A8</accession>
<evidence type="ECO:0000313" key="3">
    <source>
        <dbReference type="EMBL" id="KLO20164.1"/>
    </source>
</evidence>
<evidence type="ECO:0000313" key="4">
    <source>
        <dbReference type="Proteomes" id="UP000053477"/>
    </source>
</evidence>
<name>A0A0H2S8A8_9AGAM</name>
<dbReference type="InterPro" id="IPR013094">
    <property type="entry name" value="AB_hydrolase_3"/>
</dbReference>
<keyword evidence="1 3" id="KW-0378">Hydrolase</keyword>
<gene>
    <name evidence="3" type="ORF">SCHPADRAFT_816761</name>
</gene>
<dbReference type="InParanoid" id="A0A0H2S8A8"/>
<protein>
    <submittedName>
        <fullName evidence="3">Alpha/beta-hydrolase</fullName>
    </submittedName>
</protein>
<dbReference type="InterPro" id="IPR029058">
    <property type="entry name" value="AB_hydrolase_fold"/>
</dbReference>
<dbReference type="Gene3D" id="3.40.50.1820">
    <property type="entry name" value="alpha/beta hydrolase"/>
    <property type="match status" value="1"/>
</dbReference>
<dbReference type="OrthoDB" id="408631at2759"/>
<organism evidence="3 4">
    <name type="scientific">Schizopora paradoxa</name>
    <dbReference type="NCBI Taxonomy" id="27342"/>
    <lineage>
        <taxon>Eukaryota</taxon>
        <taxon>Fungi</taxon>
        <taxon>Dikarya</taxon>
        <taxon>Basidiomycota</taxon>
        <taxon>Agaricomycotina</taxon>
        <taxon>Agaricomycetes</taxon>
        <taxon>Hymenochaetales</taxon>
        <taxon>Schizoporaceae</taxon>
        <taxon>Schizopora</taxon>
    </lineage>
</organism>
<dbReference type="AlphaFoldDB" id="A0A0H2S8A8"/>
<proteinExistence type="predicted"/>
<dbReference type="Proteomes" id="UP000053477">
    <property type="component" value="Unassembled WGS sequence"/>
</dbReference>
<dbReference type="PANTHER" id="PTHR48081">
    <property type="entry name" value="AB HYDROLASE SUPERFAMILY PROTEIN C4A8.06C"/>
    <property type="match status" value="1"/>
</dbReference>
<sequence>MLIRKCVGFRLKIVPESVSIKPSRTLRISSSRNSKRRIKIDVYEPPRKDGTSERKPLPVHVNFHASGFVLPVHGVNAEICVHWCRTVGCIVLDVDYAKAPFYPAPSALEDALDALEYVASRPDLYDISRVTLGGFSSGANIAILASLWTKAKLTVKGVIAWYPPTDLMRTGKPQMSGSFFNAIHRCLRQSYMPPGTDASDPRISPLFAPSELFPPLTLIVGSKDKLVVDSVELHKKLEADGVDCVLSIVPNAGHAWEWFNNPKHPLWKERVAALDLMERRMKLAMDL</sequence>
<feature type="domain" description="Alpha/beta hydrolase fold-3" evidence="2">
    <location>
        <begin position="61"/>
        <end position="256"/>
    </location>
</feature>
<reference evidence="3 4" key="1">
    <citation type="submission" date="2015-04" db="EMBL/GenBank/DDBJ databases">
        <title>Complete genome sequence of Schizopora paradoxa KUC8140, a cosmopolitan wood degrader in East Asia.</title>
        <authorList>
            <consortium name="DOE Joint Genome Institute"/>
            <person name="Min B."/>
            <person name="Park H."/>
            <person name="Jang Y."/>
            <person name="Kim J.-J."/>
            <person name="Kim K.H."/>
            <person name="Pangilinan J."/>
            <person name="Lipzen A."/>
            <person name="Riley R."/>
            <person name="Grigoriev I.V."/>
            <person name="Spatafora J.W."/>
            <person name="Choi I.-G."/>
        </authorList>
    </citation>
    <scope>NUCLEOTIDE SEQUENCE [LARGE SCALE GENOMIC DNA]</scope>
    <source>
        <strain evidence="3 4">KUC8140</strain>
    </source>
</reference>
<dbReference type="GO" id="GO:0016787">
    <property type="term" value="F:hydrolase activity"/>
    <property type="evidence" value="ECO:0007669"/>
    <property type="project" value="UniProtKB-KW"/>
</dbReference>
<keyword evidence="4" id="KW-1185">Reference proteome</keyword>
<dbReference type="EMBL" id="KQ085883">
    <property type="protein sequence ID" value="KLO20164.1"/>
    <property type="molecule type" value="Genomic_DNA"/>
</dbReference>
<dbReference type="PANTHER" id="PTHR48081:SF8">
    <property type="entry name" value="ALPHA_BETA HYDROLASE FOLD-3 DOMAIN-CONTAINING PROTEIN-RELATED"/>
    <property type="match status" value="1"/>
</dbReference>
<dbReference type="SUPFAM" id="SSF53474">
    <property type="entry name" value="alpha/beta-Hydrolases"/>
    <property type="match status" value="1"/>
</dbReference>
<dbReference type="Pfam" id="PF07859">
    <property type="entry name" value="Abhydrolase_3"/>
    <property type="match status" value="1"/>
</dbReference>
<dbReference type="InterPro" id="IPR050300">
    <property type="entry name" value="GDXG_lipolytic_enzyme"/>
</dbReference>
<evidence type="ECO:0000259" key="2">
    <source>
        <dbReference type="Pfam" id="PF07859"/>
    </source>
</evidence>